<protein>
    <submittedName>
        <fullName evidence="1">NAD(P)H-binding protein</fullName>
    </submittedName>
</protein>
<dbReference type="GO" id="GO:0005737">
    <property type="term" value="C:cytoplasm"/>
    <property type="evidence" value="ECO:0007669"/>
    <property type="project" value="TreeGrafter"/>
</dbReference>
<proteinExistence type="predicted"/>
<dbReference type="InterPro" id="IPR036291">
    <property type="entry name" value="NAD(P)-bd_dom_sf"/>
</dbReference>
<dbReference type="Proteomes" id="UP000468581">
    <property type="component" value="Unassembled WGS sequence"/>
</dbReference>
<accession>A0A6P0URG9</accession>
<keyword evidence="2" id="KW-1185">Reference proteome</keyword>
<dbReference type="Gene3D" id="3.40.50.720">
    <property type="entry name" value="NAD(P)-binding Rossmann-like Domain"/>
    <property type="match status" value="1"/>
</dbReference>
<name>A0A6P0URG9_9FLAO</name>
<evidence type="ECO:0000313" key="2">
    <source>
        <dbReference type="Proteomes" id="UP000468581"/>
    </source>
</evidence>
<organism evidence="1 2">
    <name type="scientific">Leptobacterium flavescens</name>
    <dbReference type="NCBI Taxonomy" id="472055"/>
    <lineage>
        <taxon>Bacteria</taxon>
        <taxon>Pseudomonadati</taxon>
        <taxon>Bacteroidota</taxon>
        <taxon>Flavobacteriia</taxon>
        <taxon>Flavobacteriales</taxon>
        <taxon>Flavobacteriaceae</taxon>
        <taxon>Leptobacterium</taxon>
    </lineage>
</organism>
<dbReference type="AlphaFoldDB" id="A0A6P0URG9"/>
<dbReference type="EMBL" id="JAABOO010000001">
    <property type="protein sequence ID" value="NER12966.1"/>
    <property type="molecule type" value="Genomic_DNA"/>
</dbReference>
<dbReference type="InterPro" id="IPR051783">
    <property type="entry name" value="NAD(P)-dependent_oxidoreduct"/>
</dbReference>
<dbReference type="SUPFAM" id="SSF51735">
    <property type="entry name" value="NAD(P)-binding Rossmann-fold domains"/>
    <property type="match status" value="1"/>
</dbReference>
<sequence>MGCGWLGFPLAVSLIEKGYIVKGSTTSAEKKEVLSEARIQPYLIELSSKAIKGDIDGFLSGTDVFIVNIPPKLRGINSENFVLKILLLIENIKNHNVKKVLFISSTSVYTDDNSIVSEATQPRPQTESGKQLLEAEQKLQACPEFETTIIRFGGLIGGERHPIYFLSGKKNIKNPNAPLNLIHRDDCMAIIEKILATEKWGTVFNAVYPDHPSKKEYYSRKAAEFKLTPPNFDEATPSTGKTISSDKLIRELNYRFTTAL</sequence>
<gene>
    <name evidence="1" type="ORF">GWK08_05915</name>
</gene>
<dbReference type="PANTHER" id="PTHR48079">
    <property type="entry name" value="PROTEIN YEEZ"/>
    <property type="match status" value="1"/>
</dbReference>
<dbReference type="PANTHER" id="PTHR48079:SF6">
    <property type="entry name" value="NAD(P)-BINDING DOMAIN-CONTAINING PROTEIN-RELATED"/>
    <property type="match status" value="1"/>
</dbReference>
<evidence type="ECO:0000313" key="1">
    <source>
        <dbReference type="EMBL" id="NER12966.1"/>
    </source>
</evidence>
<comment type="caution">
    <text evidence="1">The sequence shown here is derived from an EMBL/GenBank/DDBJ whole genome shotgun (WGS) entry which is preliminary data.</text>
</comment>
<dbReference type="CDD" id="cd05266">
    <property type="entry name" value="SDR_a4"/>
    <property type="match status" value="1"/>
</dbReference>
<reference evidence="1 2" key="1">
    <citation type="submission" date="2020-01" db="EMBL/GenBank/DDBJ databases">
        <title>Leptobacterium flavescens.</title>
        <authorList>
            <person name="Wang G."/>
        </authorList>
    </citation>
    <scope>NUCLEOTIDE SEQUENCE [LARGE SCALE GENOMIC DNA]</scope>
    <source>
        <strain evidence="1 2">KCTC 22160</strain>
    </source>
</reference>
<dbReference type="GO" id="GO:0004029">
    <property type="term" value="F:aldehyde dehydrogenase (NAD+) activity"/>
    <property type="evidence" value="ECO:0007669"/>
    <property type="project" value="TreeGrafter"/>
</dbReference>